<feature type="compositionally biased region" description="Pro residues" evidence="1">
    <location>
        <begin position="499"/>
        <end position="532"/>
    </location>
</feature>
<name>A0A916UH22_9ACTN</name>
<evidence type="ECO:0000313" key="4">
    <source>
        <dbReference type="Proteomes" id="UP000641514"/>
    </source>
</evidence>
<feature type="region of interest" description="Disordered" evidence="1">
    <location>
        <begin position="471"/>
        <end position="567"/>
    </location>
</feature>
<accession>A0A916UH22</accession>
<reference evidence="3" key="1">
    <citation type="journal article" date="2014" name="Int. J. Syst. Evol. Microbiol.">
        <title>Complete genome sequence of Corynebacterium casei LMG S-19264T (=DSM 44701T), isolated from a smear-ripened cheese.</title>
        <authorList>
            <consortium name="US DOE Joint Genome Institute (JGI-PGF)"/>
            <person name="Walter F."/>
            <person name="Albersmeier A."/>
            <person name="Kalinowski J."/>
            <person name="Ruckert C."/>
        </authorList>
    </citation>
    <scope>NUCLEOTIDE SEQUENCE</scope>
    <source>
        <strain evidence="3">CGMCC 1.15478</strain>
    </source>
</reference>
<protein>
    <submittedName>
        <fullName evidence="3">Uncharacterized protein</fullName>
    </submittedName>
</protein>
<dbReference type="RefSeq" id="WP_188675989.1">
    <property type="nucleotide sequence ID" value="NZ_BMJH01000003.1"/>
</dbReference>
<keyword evidence="4" id="KW-1185">Reference proteome</keyword>
<feature type="signal peptide" evidence="2">
    <location>
        <begin position="1"/>
        <end position="18"/>
    </location>
</feature>
<sequence>MNRIRALALIAASTLALATSLTVSGSLINQTDASFNDDVTARGQLTTGDWPTQGYARAIGGETSVTDVLTETADGLQVFRDHNNPGRTNSTNVNIGTGGLLSLFSVSGNASACASYVWGVGGIYPNCFGPTNTDADSRVTVPDYNFSLTLVGVLNVSNMIRVHPSLGPVTTQTTCDRNTGLTSAATPSGSIQIRGGSLQSYGTYNTGSVGTTNINQGSILTTSVIGTMTTTVTTTGSTALSQTFLDLRARVALVEVARIRVMLVHSSCSLDNPSPMSTGPQLSQFRAQQLDDDLASEDCVVRENELDEEVTSDVVEACDEAAESVDDHSDLTDDEPTPVPPPSEVKLRETFTVSTVDGTELGTASIRDIQYDPACGGTANGDHVAIQLDLATSDYVGQSRIDGFRAGDFGQLQPDGSITPFRTAVSNCADASPALPVSTEPSTKYSGWIVFDIRDTSLPFVFQPEGTAGWKLALPPKPEPEPTVELTPEVTPDATPEPAAEPTPTPGPTTEPPPAPPSTTEPPPPTTEPSPEPTVTQEPTVTVAPTTEPATVISEEPLSATVEPDDE</sequence>
<feature type="compositionally biased region" description="Low complexity" evidence="1">
    <location>
        <begin position="483"/>
        <end position="498"/>
    </location>
</feature>
<dbReference type="AlphaFoldDB" id="A0A916UH22"/>
<keyword evidence="2" id="KW-0732">Signal</keyword>
<organism evidence="3 4">
    <name type="scientific">Hoyosella rhizosphaerae</name>
    <dbReference type="NCBI Taxonomy" id="1755582"/>
    <lineage>
        <taxon>Bacteria</taxon>
        <taxon>Bacillati</taxon>
        <taxon>Actinomycetota</taxon>
        <taxon>Actinomycetes</taxon>
        <taxon>Mycobacteriales</taxon>
        <taxon>Hoyosellaceae</taxon>
        <taxon>Hoyosella</taxon>
    </lineage>
</organism>
<evidence type="ECO:0000256" key="2">
    <source>
        <dbReference type="SAM" id="SignalP"/>
    </source>
</evidence>
<proteinExistence type="predicted"/>
<feature type="chain" id="PRO_5039344701" evidence="2">
    <location>
        <begin position="19"/>
        <end position="567"/>
    </location>
</feature>
<comment type="caution">
    <text evidence="3">The sequence shown here is derived from an EMBL/GenBank/DDBJ whole genome shotgun (WGS) entry which is preliminary data.</text>
</comment>
<reference evidence="3" key="2">
    <citation type="submission" date="2020-09" db="EMBL/GenBank/DDBJ databases">
        <authorList>
            <person name="Sun Q."/>
            <person name="Zhou Y."/>
        </authorList>
    </citation>
    <scope>NUCLEOTIDE SEQUENCE</scope>
    <source>
        <strain evidence="3">CGMCC 1.15478</strain>
    </source>
</reference>
<dbReference type="Proteomes" id="UP000641514">
    <property type="component" value="Unassembled WGS sequence"/>
</dbReference>
<feature type="compositionally biased region" description="Low complexity" evidence="1">
    <location>
        <begin position="533"/>
        <end position="552"/>
    </location>
</feature>
<gene>
    <name evidence="3" type="ORF">GCM10011410_27120</name>
</gene>
<feature type="region of interest" description="Disordered" evidence="1">
    <location>
        <begin position="321"/>
        <end position="344"/>
    </location>
</feature>
<evidence type="ECO:0000313" key="3">
    <source>
        <dbReference type="EMBL" id="GGC72614.1"/>
    </source>
</evidence>
<dbReference type="EMBL" id="BMJH01000003">
    <property type="protein sequence ID" value="GGC72614.1"/>
    <property type="molecule type" value="Genomic_DNA"/>
</dbReference>
<evidence type="ECO:0000256" key="1">
    <source>
        <dbReference type="SAM" id="MobiDB-lite"/>
    </source>
</evidence>